<evidence type="ECO:0000313" key="1">
    <source>
        <dbReference type="EMBL" id="RAP72232.1"/>
    </source>
</evidence>
<gene>
    <name evidence="1" type="ORF">ACZ87_00942</name>
</gene>
<accession>A0A328TRQ6</accession>
<comment type="caution">
    <text evidence="1">The sequence shown here is derived from an EMBL/GenBank/DDBJ whole genome shotgun (WGS) entry which is preliminary data.</text>
</comment>
<keyword evidence="2" id="KW-1185">Reference proteome</keyword>
<dbReference type="Proteomes" id="UP000244334">
    <property type="component" value="Unassembled WGS sequence"/>
</dbReference>
<name>A0A328TRQ6_9GAMM</name>
<protein>
    <submittedName>
        <fullName evidence="1">Uncharacterized protein</fullName>
    </submittedName>
</protein>
<reference evidence="1" key="1">
    <citation type="submission" date="2018-04" db="EMBL/GenBank/DDBJ databases">
        <title>Genomes of the Obligate Erwinia dacicola and Facultative Enterobacter sp. OLF Endosymbionts of the Olive Fruit fly, Bactrocera oleae.</title>
        <authorList>
            <person name="Estes A.M."/>
            <person name="Hearn D.J."/>
            <person name="Agarwal S."/>
            <person name="Pierson E.A."/>
            <person name="Dunning-Hotopp J.C."/>
        </authorList>
    </citation>
    <scope>NUCLEOTIDE SEQUENCE [LARGE SCALE GENOMIC DNA]</scope>
    <source>
        <strain evidence="1">Oroville</strain>
    </source>
</reference>
<organism evidence="1 2">
    <name type="scientific">Candidatus Erwinia dacicola</name>
    <dbReference type="NCBI Taxonomy" id="252393"/>
    <lineage>
        <taxon>Bacteria</taxon>
        <taxon>Pseudomonadati</taxon>
        <taxon>Pseudomonadota</taxon>
        <taxon>Gammaproteobacteria</taxon>
        <taxon>Enterobacterales</taxon>
        <taxon>Erwiniaceae</taxon>
        <taxon>Erwinia</taxon>
    </lineage>
</organism>
<dbReference type="EMBL" id="LJAM02000052">
    <property type="protein sequence ID" value="RAP72232.1"/>
    <property type="molecule type" value="Genomic_DNA"/>
</dbReference>
<proteinExistence type="predicted"/>
<dbReference type="AlphaFoldDB" id="A0A328TRQ6"/>
<sequence>MCHLLTTFQGLICREIATGTTMGITEAKKTGLPKTGFLISALTQA</sequence>
<evidence type="ECO:0000313" key="2">
    <source>
        <dbReference type="Proteomes" id="UP000244334"/>
    </source>
</evidence>